<dbReference type="InterPro" id="IPR014199">
    <property type="entry name" value="Spore_YtxC"/>
</dbReference>
<name>A0A7C5Z714_9FIRM</name>
<dbReference type="AlphaFoldDB" id="A0A7C5Z714"/>
<accession>A0A7C5Z714</accession>
<dbReference type="EMBL" id="DRUZ01000055">
    <property type="protein sequence ID" value="HHS01761.1"/>
    <property type="molecule type" value="Genomic_DNA"/>
</dbReference>
<gene>
    <name evidence="1" type="ORF">ENL71_04415</name>
</gene>
<comment type="caution">
    <text evidence="1">The sequence shown here is derived from an EMBL/GenBank/DDBJ whole genome shotgun (WGS) entry which is preliminary data.</text>
</comment>
<evidence type="ECO:0000313" key="1">
    <source>
        <dbReference type="EMBL" id="HHS01761.1"/>
    </source>
</evidence>
<proteinExistence type="predicted"/>
<reference evidence="1" key="1">
    <citation type="journal article" date="2020" name="mSystems">
        <title>Genome- and Community-Level Interaction Insights into Carbon Utilization and Element Cycling Functions of Hydrothermarchaeota in Hydrothermal Sediment.</title>
        <authorList>
            <person name="Zhou Z."/>
            <person name="Liu Y."/>
            <person name="Xu W."/>
            <person name="Pan J."/>
            <person name="Luo Z.H."/>
            <person name="Li M."/>
        </authorList>
    </citation>
    <scope>NUCLEOTIDE SEQUENCE [LARGE SCALE GENOMIC DNA]</scope>
    <source>
        <strain evidence="1">SpSt-102</strain>
    </source>
</reference>
<dbReference type="Pfam" id="PF08812">
    <property type="entry name" value="YtxC"/>
    <property type="match status" value="1"/>
</dbReference>
<organism evidence="1">
    <name type="scientific">Caldicellulosiruptor owensensis</name>
    <dbReference type="NCBI Taxonomy" id="55205"/>
    <lineage>
        <taxon>Bacteria</taxon>
        <taxon>Bacillati</taxon>
        <taxon>Bacillota</taxon>
        <taxon>Bacillota incertae sedis</taxon>
        <taxon>Caldicellulosiruptorales</taxon>
        <taxon>Caldicellulosiruptoraceae</taxon>
        <taxon>Caldicellulosiruptor</taxon>
    </lineage>
</organism>
<protein>
    <submittedName>
        <fullName evidence="1">Sporulation protein</fullName>
    </submittedName>
</protein>
<sequence length="298" mass="35388">MQILSLGVADDPVFVYERLKRQLTSNEIIKGLSIEPSQCGSITFYGIFLSDDEIKKNFDLNAYDRVKYFVADAIANVIIEYTKEKFLFKLIKEDYYFLDEIEIKKVFQESQKRLNELTSAQSFSKVKFEIIKKVLDFLDSNFEFNFEGFLTFRLKDYMKTIQDIVEDVTNKYLLEREYFQFINLLRYFTDIQESKIEHVDVIPTAKMYLLLDREGNEIKDEFYELISKNFKLNLSKEDILLSRLISLSPQNIVFHKHQWTTVPEDILEILSLVFDKKLRFCTSCKIKYVDNFSSKSEE</sequence>